<dbReference type="PROSITE" id="PS50109">
    <property type="entry name" value="HIS_KIN"/>
    <property type="match status" value="1"/>
</dbReference>
<dbReference type="GO" id="GO:0016301">
    <property type="term" value="F:kinase activity"/>
    <property type="evidence" value="ECO:0007669"/>
    <property type="project" value="UniProtKB-KW"/>
</dbReference>
<dbReference type="Gene3D" id="3.30.565.10">
    <property type="entry name" value="Histidine kinase-like ATPase, C-terminal domain"/>
    <property type="match status" value="1"/>
</dbReference>
<dbReference type="AlphaFoldDB" id="A0A6L3X8F0"/>
<protein>
    <submittedName>
        <fullName evidence="4">Two-component sensor histidine kinase BarA</fullName>
    </submittedName>
</protein>
<feature type="non-terminal residue" evidence="4">
    <location>
        <position position="89"/>
    </location>
</feature>
<evidence type="ECO:0000313" key="4">
    <source>
        <dbReference type="EMBL" id="KAB2418401.1"/>
    </source>
</evidence>
<keyword evidence="4" id="KW-0418">Kinase</keyword>
<comment type="caution">
    <text evidence="4">The sequence shown here is derived from an EMBL/GenBank/DDBJ whole genome shotgun (WGS) entry which is preliminary data.</text>
</comment>
<dbReference type="InterPro" id="IPR003594">
    <property type="entry name" value="HATPase_dom"/>
</dbReference>
<dbReference type="GO" id="GO:0000160">
    <property type="term" value="P:phosphorelay signal transduction system"/>
    <property type="evidence" value="ECO:0007669"/>
    <property type="project" value="UniProtKB-KW"/>
</dbReference>
<dbReference type="PANTHER" id="PTHR45339">
    <property type="entry name" value="HYBRID SIGNAL TRANSDUCTION HISTIDINE KINASE J"/>
    <property type="match status" value="1"/>
</dbReference>
<evidence type="ECO:0000256" key="2">
    <source>
        <dbReference type="ARBA" id="ARBA00023012"/>
    </source>
</evidence>
<keyword evidence="2" id="KW-0902">Two-component regulatory system</keyword>
<name>A0A6L3X8F0_9ENTR</name>
<evidence type="ECO:0000313" key="5">
    <source>
        <dbReference type="Proteomes" id="UP000476281"/>
    </source>
</evidence>
<dbReference type="InterPro" id="IPR036890">
    <property type="entry name" value="HATPase_C_sf"/>
</dbReference>
<sequence>RDSSSHDKGLELTLNIKNDVPDNVIGDPLRLQQVITNLVGNAIKFTESGNIDILVEKRALSNNKVQIEVQIRDTGIGIPERDQTHLYQA</sequence>
<dbReference type="Proteomes" id="UP000476281">
    <property type="component" value="Unassembled WGS sequence"/>
</dbReference>
<dbReference type="InterPro" id="IPR005467">
    <property type="entry name" value="His_kinase_dom"/>
</dbReference>
<dbReference type="PANTHER" id="PTHR45339:SF1">
    <property type="entry name" value="HYBRID SIGNAL TRANSDUCTION HISTIDINE KINASE J"/>
    <property type="match status" value="1"/>
</dbReference>
<feature type="domain" description="Histidine kinase" evidence="3">
    <location>
        <begin position="1"/>
        <end position="89"/>
    </location>
</feature>
<feature type="non-terminal residue" evidence="4">
    <location>
        <position position="1"/>
    </location>
</feature>
<evidence type="ECO:0000256" key="1">
    <source>
        <dbReference type="ARBA" id="ARBA00022553"/>
    </source>
</evidence>
<dbReference type="EMBL" id="WBSZ01002974">
    <property type="protein sequence ID" value="KAB2418401.1"/>
    <property type="molecule type" value="Genomic_DNA"/>
</dbReference>
<evidence type="ECO:0000259" key="3">
    <source>
        <dbReference type="PROSITE" id="PS50109"/>
    </source>
</evidence>
<accession>A0A6L3X8F0</accession>
<keyword evidence="1" id="KW-0597">Phosphoprotein</keyword>
<gene>
    <name evidence="4" type="ORF">F9C29_36280</name>
</gene>
<dbReference type="Pfam" id="PF02518">
    <property type="entry name" value="HATPase_c"/>
    <property type="match status" value="1"/>
</dbReference>
<organism evidence="4 5">
    <name type="scientific">Enterobacter hormaechei</name>
    <dbReference type="NCBI Taxonomy" id="158836"/>
    <lineage>
        <taxon>Bacteria</taxon>
        <taxon>Pseudomonadati</taxon>
        <taxon>Pseudomonadota</taxon>
        <taxon>Gammaproteobacteria</taxon>
        <taxon>Enterobacterales</taxon>
        <taxon>Enterobacteriaceae</taxon>
        <taxon>Enterobacter</taxon>
        <taxon>Enterobacter cloacae complex</taxon>
    </lineage>
</organism>
<dbReference type="SUPFAM" id="SSF55874">
    <property type="entry name" value="ATPase domain of HSP90 chaperone/DNA topoisomerase II/histidine kinase"/>
    <property type="match status" value="1"/>
</dbReference>
<keyword evidence="4" id="KW-0808">Transferase</keyword>
<reference evidence="4 5" key="1">
    <citation type="submission" date="2019-09" db="EMBL/GenBank/DDBJ databases">
        <title>Reversal of blaTEM antimicrobial resistance by CRISPR-Cas9 in clinical E. coli and other Enterobacteriaceae strains.</title>
        <authorList>
            <person name="Tagliaferri T."/>
            <person name="Guimaraes N."/>
            <person name="Pereira M."/>
            <person name="Felicori L."/>
            <person name="Horz H.-P."/>
            <person name="Santos S."/>
            <person name="Mendes T."/>
        </authorList>
    </citation>
    <scope>NUCLEOTIDE SEQUENCE [LARGE SCALE GENOMIC DNA]</scope>
    <source>
        <strain evidence="4 5">E2_blaTEM_MG</strain>
    </source>
</reference>
<proteinExistence type="predicted"/>